<dbReference type="STRING" id="47854.GA0070603_1591"/>
<evidence type="ECO:0000313" key="4">
    <source>
        <dbReference type="Proteomes" id="UP000198605"/>
    </source>
</evidence>
<dbReference type="PANTHER" id="PTHR35526">
    <property type="entry name" value="ANTI-SIGMA-F FACTOR RSBW-RELATED"/>
    <property type="match status" value="1"/>
</dbReference>
<reference evidence="4" key="1">
    <citation type="submission" date="2016-06" db="EMBL/GenBank/DDBJ databases">
        <authorList>
            <person name="Varghese N."/>
            <person name="Submissions Spin"/>
        </authorList>
    </citation>
    <scope>NUCLEOTIDE SEQUENCE [LARGE SCALE GENOMIC DNA]</scope>
    <source>
        <strain evidence="4">DSM 44151</strain>
    </source>
</reference>
<keyword evidence="4" id="KW-1185">Reference proteome</keyword>
<keyword evidence="3" id="KW-0418">Kinase</keyword>
<sequence>MTARLDLPVGAEALASARQVVHSALVGWGFEDLEDVADAVLVADELVANAVRHGGGCLSLHVHARGDEVTVCAVDGSAVVPRRREPDGDGGRGLAIIEALCQAWGIEDLPDGGKRVWVRLVRSR</sequence>
<dbReference type="GO" id="GO:0004674">
    <property type="term" value="F:protein serine/threonine kinase activity"/>
    <property type="evidence" value="ECO:0007669"/>
    <property type="project" value="UniProtKB-KW"/>
</dbReference>
<organism evidence="3 4">
    <name type="scientific">Micromonospora chersina</name>
    <dbReference type="NCBI Taxonomy" id="47854"/>
    <lineage>
        <taxon>Bacteria</taxon>
        <taxon>Bacillati</taxon>
        <taxon>Actinomycetota</taxon>
        <taxon>Actinomycetes</taxon>
        <taxon>Micromonosporales</taxon>
        <taxon>Micromonosporaceae</taxon>
        <taxon>Micromonospora</taxon>
    </lineage>
</organism>
<dbReference type="GeneID" id="43278256"/>
<dbReference type="PANTHER" id="PTHR35526:SF3">
    <property type="entry name" value="ANTI-SIGMA-F FACTOR RSBW"/>
    <property type="match status" value="1"/>
</dbReference>
<feature type="domain" description="Histidine kinase/HSP90-like ATPase" evidence="2">
    <location>
        <begin position="11"/>
        <end position="119"/>
    </location>
</feature>
<accession>A0A1C6UHF3</accession>
<proteinExistence type="predicted"/>
<dbReference type="SUPFAM" id="SSF55874">
    <property type="entry name" value="ATPase domain of HSP90 chaperone/DNA topoisomerase II/histidine kinase"/>
    <property type="match status" value="1"/>
</dbReference>
<dbReference type="AlphaFoldDB" id="A0A1C6UHF3"/>
<gene>
    <name evidence="3" type="ORF">GA0070603_1591</name>
</gene>
<dbReference type="CDD" id="cd16936">
    <property type="entry name" value="HATPase_RsbW-like"/>
    <property type="match status" value="1"/>
</dbReference>
<dbReference type="EMBL" id="FMIB01000002">
    <property type="protein sequence ID" value="SCL53401.1"/>
    <property type="molecule type" value="Genomic_DNA"/>
</dbReference>
<evidence type="ECO:0000256" key="1">
    <source>
        <dbReference type="ARBA" id="ARBA00022527"/>
    </source>
</evidence>
<keyword evidence="3" id="KW-0808">Transferase</keyword>
<dbReference type="Pfam" id="PF13581">
    <property type="entry name" value="HATPase_c_2"/>
    <property type="match status" value="1"/>
</dbReference>
<dbReference type="InterPro" id="IPR036890">
    <property type="entry name" value="HATPase_C_sf"/>
</dbReference>
<dbReference type="RefSeq" id="WP_139131840.1">
    <property type="nucleotide sequence ID" value="NZ_FMIB01000002.1"/>
</dbReference>
<evidence type="ECO:0000313" key="3">
    <source>
        <dbReference type="EMBL" id="SCL53401.1"/>
    </source>
</evidence>
<keyword evidence="1" id="KW-0723">Serine/threonine-protein kinase</keyword>
<dbReference type="InterPro" id="IPR050267">
    <property type="entry name" value="Anti-sigma-factor_SerPK"/>
</dbReference>
<name>A0A1C6UHF3_9ACTN</name>
<dbReference type="OrthoDB" id="3527613at2"/>
<dbReference type="InterPro" id="IPR003594">
    <property type="entry name" value="HATPase_dom"/>
</dbReference>
<evidence type="ECO:0000259" key="2">
    <source>
        <dbReference type="Pfam" id="PF13581"/>
    </source>
</evidence>
<dbReference type="Proteomes" id="UP000198605">
    <property type="component" value="Unassembled WGS sequence"/>
</dbReference>
<dbReference type="Gene3D" id="3.30.565.10">
    <property type="entry name" value="Histidine kinase-like ATPase, C-terminal domain"/>
    <property type="match status" value="1"/>
</dbReference>
<protein>
    <submittedName>
        <fullName evidence="3">Anti-sigma regulatory factor (Ser/Thr protein kinase)</fullName>
    </submittedName>
</protein>